<keyword evidence="5" id="KW-1185">Reference proteome</keyword>
<feature type="compositionally biased region" description="Low complexity" evidence="2">
    <location>
        <begin position="146"/>
        <end position="173"/>
    </location>
</feature>
<dbReference type="KEGG" id="ngr:NAEGRDRAFT_66542"/>
<dbReference type="InterPro" id="IPR023578">
    <property type="entry name" value="Ras_GEF_dom_sf"/>
</dbReference>
<evidence type="ECO:0000313" key="4">
    <source>
        <dbReference type="EMBL" id="EFC45406.1"/>
    </source>
</evidence>
<feature type="region of interest" description="Disordered" evidence="2">
    <location>
        <begin position="1"/>
        <end position="55"/>
    </location>
</feature>
<dbReference type="VEuPathDB" id="AmoebaDB:NAEGRDRAFT_66542"/>
<dbReference type="OrthoDB" id="10361507at2759"/>
<feature type="region of interest" description="Disordered" evidence="2">
    <location>
        <begin position="571"/>
        <end position="614"/>
    </location>
</feature>
<name>D2VCE4_NAEGR</name>
<dbReference type="AlphaFoldDB" id="D2VCE4"/>
<dbReference type="GO" id="GO:0005085">
    <property type="term" value="F:guanyl-nucleotide exchange factor activity"/>
    <property type="evidence" value="ECO:0007669"/>
    <property type="project" value="UniProtKB-KW"/>
</dbReference>
<dbReference type="InterPro" id="IPR036964">
    <property type="entry name" value="RASGEF_cat_dom_sf"/>
</dbReference>
<feature type="compositionally biased region" description="Polar residues" evidence="2">
    <location>
        <begin position="319"/>
        <end position="333"/>
    </location>
</feature>
<dbReference type="InterPro" id="IPR001895">
    <property type="entry name" value="RASGEF_cat_dom"/>
</dbReference>
<feature type="compositionally biased region" description="Low complexity" evidence="2">
    <location>
        <begin position="113"/>
        <end position="135"/>
    </location>
</feature>
<feature type="compositionally biased region" description="Polar residues" evidence="2">
    <location>
        <begin position="9"/>
        <end position="31"/>
    </location>
</feature>
<dbReference type="RefSeq" id="XP_002678150.1">
    <property type="nucleotide sequence ID" value="XM_002678104.1"/>
</dbReference>
<dbReference type="SUPFAM" id="SSF48366">
    <property type="entry name" value="Ras GEF"/>
    <property type="match status" value="1"/>
</dbReference>
<keyword evidence="1" id="KW-0344">Guanine-nucleotide releasing factor</keyword>
<accession>D2VCE4</accession>
<dbReference type="PROSITE" id="PS50009">
    <property type="entry name" value="RASGEF_CAT"/>
    <property type="match status" value="1"/>
</dbReference>
<feature type="region of interest" description="Disordered" evidence="2">
    <location>
        <begin position="113"/>
        <end position="229"/>
    </location>
</feature>
<feature type="region of interest" description="Disordered" evidence="2">
    <location>
        <begin position="319"/>
        <end position="355"/>
    </location>
</feature>
<feature type="compositionally biased region" description="Polar residues" evidence="2">
    <location>
        <begin position="598"/>
        <end position="614"/>
    </location>
</feature>
<gene>
    <name evidence="4" type="ORF">NAEGRDRAFT_66542</name>
</gene>
<evidence type="ECO:0000313" key="5">
    <source>
        <dbReference type="Proteomes" id="UP000006671"/>
    </source>
</evidence>
<dbReference type="EMBL" id="GG738863">
    <property type="protein sequence ID" value="EFC45406.1"/>
    <property type="molecule type" value="Genomic_DNA"/>
</dbReference>
<reference evidence="4 5" key="1">
    <citation type="journal article" date="2010" name="Cell">
        <title>The genome of Naegleria gruberi illuminates early eukaryotic versatility.</title>
        <authorList>
            <person name="Fritz-Laylin L.K."/>
            <person name="Prochnik S.E."/>
            <person name="Ginger M.L."/>
            <person name="Dacks J.B."/>
            <person name="Carpenter M.L."/>
            <person name="Field M.C."/>
            <person name="Kuo A."/>
            <person name="Paredez A."/>
            <person name="Chapman J."/>
            <person name="Pham J."/>
            <person name="Shu S."/>
            <person name="Neupane R."/>
            <person name="Cipriano M."/>
            <person name="Mancuso J."/>
            <person name="Tu H."/>
            <person name="Salamov A."/>
            <person name="Lindquist E."/>
            <person name="Shapiro H."/>
            <person name="Lucas S."/>
            <person name="Grigoriev I.V."/>
            <person name="Cande W.Z."/>
            <person name="Fulton C."/>
            <person name="Rokhsar D.S."/>
            <person name="Dawson S.C."/>
        </authorList>
    </citation>
    <scope>NUCLEOTIDE SEQUENCE [LARGE SCALE GENOMIC DNA]</scope>
    <source>
        <strain evidence="4 5">NEG-M</strain>
    </source>
</reference>
<dbReference type="Gene3D" id="1.10.840.10">
    <property type="entry name" value="Ras guanine-nucleotide exchange factors catalytic domain"/>
    <property type="match status" value="1"/>
</dbReference>
<evidence type="ECO:0000256" key="1">
    <source>
        <dbReference type="PROSITE-ProRule" id="PRU00168"/>
    </source>
</evidence>
<evidence type="ECO:0000259" key="3">
    <source>
        <dbReference type="PROSITE" id="PS50009"/>
    </source>
</evidence>
<dbReference type="Proteomes" id="UP000006671">
    <property type="component" value="Unassembled WGS sequence"/>
</dbReference>
<feature type="compositionally biased region" description="Low complexity" evidence="2">
    <location>
        <begin position="202"/>
        <end position="229"/>
    </location>
</feature>
<proteinExistence type="predicted"/>
<feature type="compositionally biased region" description="Low complexity" evidence="2">
    <location>
        <begin position="335"/>
        <end position="351"/>
    </location>
</feature>
<sequence length="1209" mass="136089">MSTSKRRTNSLANSPQSNTTFLPPTNLRENASSVGSPVLPSSPLSPLTSGNVVASNDNDGELRRVGSIPQTLIQFLLNSSPSSYLESSGSNNPDELINSTFYVGDVHAFQSNMNNNNTNTTNGTTCYHENSSSSSPNTGNGRRRASSSAASSPRIRSKSTTNSTNNNEANSPSRFTHHHSLSSGEESNHHHQVNNPNIIVDNQPTPSNNTNGSNNNSNNSNNNNQTATTTEGKQLYREAASMNLLQVGKASSTAKQSSTSTSLHYLQPLPEQFRISEDDLPSLSLPTFLPTVSNNSTNLNRALSPNSITSTTTMDACYSTPTPTSADSKTPRTFSGRSTTSDHSNSSNSFSEGLPQTKNNVINFFREKSFQITNIGHGSSNGKAKKMTAINQHSSIGWWEKFDLMPFIFSFISRSEQRCSLRWVCKRWATILIDADYDTCIIGVEGDEVNAHVTSRERRSTIMVNLPNSQKKASSLQVNNTLSQVALIHHFVARDFSGEEASSGILYKFCSLMHSRIVRQDLMNQLANSSEDEKLFALNEREKQEWESQIKINIWAQDHWKIMNDLRKKRSNSLTPRGSVASSEKANSTKKKLGALFNTKTPNASPDTSSITSPNADDILSESPLFFSAIAITESPSEIFKRTLQERHDTYCNLYLQFFYMVSQQPLVYNELCKLCNASLNLQKDNKQKNYNDINTPEGVYESMISNIAASKITPEMLLYKLFERVFTLDTENHEKLWMRCFPNIEKSFIRAQVQNNPEVRHDFFKQYLFEVEVLLDVLFIWIKDFGFKRYSTLDFYRTNGALCEVHMIELVEAFASYALCHCSFSNGDNVIHKKCIKLFKLIDMTKDSLDFECSSMMNDLILSRSIQPSNTTSSQLPTPENNPFVSATLESKSIFISQSENSPPLCTVEDFVFHQFILMDYLFRHVSLFESRTLVYKSSSPQNYDPSQTRFMVLKKLCNIFNNLSNYLLVSCLSEPSLEKRSQILEKIEQIKALSFSVNDFSTTMICTSTINSSALGSNKFTLARCQELLGKELHSMVTTISEKCTVKGLRQEAIAKESELLVPFLGALLTDISFISESHNDFVSSKYGVIFNCHKYQLMTQTMKRLHSRRLKKPSICTPLIAQVPEKTRKLILKRKLGDKILAKLKLIPQQQNPSPQDESAMIRINVQLLEFLAYLLFDWKQMEDKPLYDLALRNEPRKATKDQIKP</sequence>
<dbReference type="SMART" id="SM00147">
    <property type="entry name" value="RasGEF"/>
    <property type="match status" value="1"/>
</dbReference>
<evidence type="ECO:0000256" key="2">
    <source>
        <dbReference type="SAM" id="MobiDB-lite"/>
    </source>
</evidence>
<feature type="compositionally biased region" description="Low complexity" evidence="2">
    <location>
        <begin position="32"/>
        <end position="50"/>
    </location>
</feature>
<dbReference type="Pfam" id="PF00617">
    <property type="entry name" value="RasGEF"/>
    <property type="match status" value="1"/>
</dbReference>
<dbReference type="OMA" id="QFILMDY"/>
<feature type="compositionally biased region" description="Polar residues" evidence="2">
    <location>
        <begin position="572"/>
        <end position="586"/>
    </location>
</feature>
<dbReference type="GeneID" id="8850607"/>
<organism evidence="5">
    <name type="scientific">Naegleria gruberi</name>
    <name type="common">Amoeba</name>
    <dbReference type="NCBI Taxonomy" id="5762"/>
    <lineage>
        <taxon>Eukaryota</taxon>
        <taxon>Discoba</taxon>
        <taxon>Heterolobosea</taxon>
        <taxon>Tetramitia</taxon>
        <taxon>Eutetramitia</taxon>
        <taxon>Vahlkampfiidae</taxon>
        <taxon>Naegleria</taxon>
    </lineage>
</organism>
<protein>
    <submittedName>
        <fullName evidence="4">RasGEF domain-containing protein</fullName>
    </submittedName>
</protein>
<dbReference type="GO" id="GO:0007264">
    <property type="term" value="P:small GTPase-mediated signal transduction"/>
    <property type="evidence" value="ECO:0007669"/>
    <property type="project" value="InterPro"/>
</dbReference>
<feature type="domain" description="Ras-GEF" evidence="3">
    <location>
        <begin position="908"/>
        <end position="1152"/>
    </location>
</feature>
<dbReference type="InParanoid" id="D2VCE4"/>